<sequence>MSHLPLFSSGDGKISDQGGRARTASTATLTDSTSIYGIYTPSLTHDSTLSELVVVPSAPEPTVLLREIQQAADDISQLVLFQTNPRLNFGTAAVVALERATRRPAADMRDAEMQTRLQTRLED</sequence>
<feature type="region of interest" description="Disordered" evidence="1">
    <location>
        <begin position="103"/>
        <end position="123"/>
    </location>
</feature>
<evidence type="ECO:0000313" key="2">
    <source>
        <dbReference type="EMBL" id="KXH61448.1"/>
    </source>
</evidence>
<name>A0A135UM34_9PEZI</name>
<comment type="caution">
    <text evidence="2">The sequence shown here is derived from an EMBL/GenBank/DDBJ whole genome shotgun (WGS) entry which is preliminary data.</text>
</comment>
<dbReference type="EMBL" id="JEMN01000401">
    <property type="protein sequence ID" value="KXH61448.1"/>
    <property type="molecule type" value="Genomic_DNA"/>
</dbReference>
<dbReference type="Proteomes" id="UP000070054">
    <property type="component" value="Unassembled WGS sequence"/>
</dbReference>
<organism evidence="2 3">
    <name type="scientific">Colletotrichum nymphaeae SA-01</name>
    <dbReference type="NCBI Taxonomy" id="1460502"/>
    <lineage>
        <taxon>Eukaryota</taxon>
        <taxon>Fungi</taxon>
        <taxon>Dikarya</taxon>
        <taxon>Ascomycota</taxon>
        <taxon>Pezizomycotina</taxon>
        <taxon>Sordariomycetes</taxon>
        <taxon>Hypocreomycetidae</taxon>
        <taxon>Glomerellales</taxon>
        <taxon>Glomerellaceae</taxon>
        <taxon>Colletotrichum</taxon>
        <taxon>Colletotrichum acutatum species complex</taxon>
    </lineage>
</organism>
<protein>
    <submittedName>
        <fullName evidence="2">Uncharacterized protein</fullName>
    </submittedName>
</protein>
<proteinExistence type="predicted"/>
<evidence type="ECO:0000313" key="3">
    <source>
        <dbReference type="Proteomes" id="UP000070054"/>
    </source>
</evidence>
<accession>A0A135UM34</accession>
<gene>
    <name evidence="2" type="ORF">CNYM01_14298</name>
</gene>
<feature type="region of interest" description="Disordered" evidence="1">
    <location>
        <begin position="1"/>
        <end position="25"/>
    </location>
</feature>
<evidence type="ECO:0000256" key="1">
    <source>
        <dbReference type="SAM" id="MobiDB-lite"/>
    </source>
</evidence>
<reference evidence="2 3" key="1">
    <citation type="submission" date="2014-02" db="EMBL/GenBank/DDBJ databases">
        <title>The genome sequence of Colletotrichum nymphaeae SA-01.</title>
        <authorList>
            <person name="Baroncelli R."/>
            <person name="Thon M.R."/>
        </authorList>
    </citation>
    <scope>NUCLEOTIDE SEQUENCE [LARGE SCALE GENOMIC DNA]</scope>
    <source>
        <strain evidence="2 3">SA-01</strain>
    </source>
</reference>
<keyword evidence="3" id="KW-1185">Reference proteome</keyword>
<dbReference type="AlphaFoldDB" id="A0A135UM34"/>